<proteinExistence type="predicted"/>
<dbReference type="GO" id="GO:0003677">
    <property type="term" value="F:DNA binding"/>
    <property type="evidence" value="ECO:0007669"/>
    <property type="project" value="UniProtKB-KW"/>
</dbReference>
<name>A0ABV8VXL1_9BACI</name>
<reference evidence="2" key="1">
    <citation type="journal article" date="2019" name="Int. J. Syst. Evol. Microbiol.">
        <title>The Global Catalogue of Microorganisms (GCM) 10K type strain sequencing project: providing services to taxonomists for standard genome sequencing and annotation.</title>
        <authorList>
            <consortium name="The Broad Institute Genomics Platform"/>
            <consortium name="The Broad Institute Genome Sequencing Center for Infectious Disease"/>
            <person name="Wu L."/>
            <person name="Ma J."/>
        </authorList>
    </citation>
    <scope>NUCLEOTIDE SEQUENCE [LARGE SCALE GENOMIC DNA]</scope>
    <source>
        <strain evidence="2">KACC 14058</strain>
    </source>
</reference>
<evidence type="ECO:0000313" key="1">
    <source>
        <dbReference type="EMBL" id="MFC4389256.1"/>
    </source>
</evidence>
<keyword evidence="2" id="KW-1185">Reference proteome</keyword>
<comment type="caution">
    <text evidence="1">The sequence shown here is derived from an EMBL/GenBank/DDBJ whole genome shotgun (WGS) entry which is preliminary data.</text>
</comment>
<accession>A0ABV8VXL1</accession>
<keyword evidence="1" id="KW-0238">DNA-binding</keyword>
<sequence length="64" mass="7637">MVNKECFSFPYLLTREQASRFLGLDPKSFDKYIRSHSELNRFMIGRQERYTIKSLINFIEGQSV</sequence>
<dbReference type="EMBL" id="JBHSDV010000007">
    <property type="protein sequence ID" value="MFC4389256.1"/>
    <property type="molecule type" value="Genomic_DNA"/>
</dbReference>
<protein>
    <submittedName>
        <fullName evidence="1">DNA-binding protein</fullName>
    </submittedName>
</protein>
<dbReference type="RefSeq" id="WP_390200840.1">
    <property type="nucleotide sequence ID" value="NZ_JBHSDV010000007.1"/>
</dbReference>
<evidence type="ECO:0000313" key="2">
    <source>
        <dbReference type="Proteomes" id="UP001595880"/>
    </source>
</evidence>
<gene>
    <name evidence="1" type="ORF">ACFOZ1_15855</name>
</gene>
<dbReference type="Proteomes" id="UP001595880">
    <property type="component" value="Unassembled WGS sequence"/>
</dbReference>
<organism evidence="1 2">
    <name type="scientific">Gracilibacillus marinus</name>
    <dbReference type="NCBI Taxonomy" id="630535"/>
    <lineage>
        <taxon>Bacteria</taxon>
        <taxon>Bacillati</taxon>
        <taxon>Bacillota</taxon>
        <taxon>Bacilli</taxon>
        <taxon>Bacillales</taxon>
        <taxon>Bacillaceae</taxon>
        <taxon>Gracilibacillus</taxon>
    </lineage>
</organism>